<evidence type="ECO:0000256" key="1">
    <source>
        <dbReference type="SAM" id="MobiDB-lite"/>
    </source>
</evidence>
<dbReference type="AlphaFoldDB" id="A0AA39R3U7"/>
<dbReference type="Pfam" id="PF13391">
    <property type="entry name" value="HNH_2"/>
    <property type="match status" value="1"/>
</dbReference>
<accession>A0AA39R3U7</accession>
<dbReference type="EMBL" id="JAFEKC020000008">
    <property type="protein sequence ID" value="KAK0513324.1"/>
    <property type="molecule type" value="Genomic_DNA"/>
</dbReference>
<organism evidence="3 4">
    <name type="scientific">Cladonia borealis</name>
    <dbReference type="NCBI Taxonomy" id="184061"/>
    <lineage>
        <taxon>Eukaryota</taxon>
        <taxon>Fungi</taxon>
        <taxon>Dikarya</taxon>
        <taxon>Ascomycota</taxon>
        <taxon>Pezizomycotina</taxon>
        <taxon>Lecanoromycetes</taxon>
        <taxon>OSLEUM clade</taxon>
        <taxon>Lecanoromycetidae</taxon>
        <taxon>Lecanorales</taxon>
        <taxon>Lecanorineae</taxon>
        <taxon>Cladoniaceae</taxon>
        <taxon>Cladonia</taxon>
    </lineage>
</organism>
<evidence type="ECO:0000313" key="4">
    <source>
        <dbReference type="Proteomes" id="UP001166286"/>
    </source>
</evidence>
<keyword evidence="4" id="KW-1185">Reference proteome</keyword>
<dbReference type="InterPro" id="IPR003615">
    <property type="entry name" value="HNH_nuc"/>
</dbReference>
<protein>
    <recommendedName>
        <fullName evidence="2">HNH nuclease domain-containing protein</fullName>
    </recommendedName>
</protein>
<dbReference type="Proteomes" id="UP001166286">
    <property type="component" value="Unassembled WGS sequence"/>
</dbReference>
<evidence type="ECO:0000313" key="3">
    <source>
        <dbReference type="EMBL" id="KAK0513324.1"/>
    </source>
</evidence>
<feature type="compositionally biased region" description="Basic residues" evidence="1">
    <location>
        <begin position="444"/>
        <end position="458"/>
    </location>
</feature>
<name>A0AA39R3U7_9LECA</name>
<feature type="domain" description="HNH nuclease" evidence="2">
    <location>
        <begin position="211"/>
        <end position="276"/>
    </location>
</feature>
<proteinExistence type="predicted"/>
<evidence type="ECO:0000259" key="2">
    <source>
        <dbReference type="Pfam" id="PF13391"/>
    </source>
</evidence>
<sequence>MTVTITHFRYHPSLTPLHFEHVSLPGPPAIPVRTSSKRVLDRDIEDDLGQKRSVERDIEARRKRIKAKGSFDATYWAGHKEVAALELKRHQLVRKISMKQFLGQGGEDEAWSEQDTAGTLREEGKALEMKNRILAEHIERMTFPRTDEARQHRTWVMELLTATPVYKGGIGAGGCAGQGPRDSSAQSNFRKKLENACNSKHPDASCNLQWCPITSSWVLGSAIRAAHIFPYSAGQRTMDQLFGRDDNDREELFEPENGLMMLADAEKRIENGWMVLVPDVPIDATTAQLDTWSKVKVKEYKQRVLCPENANMKQYIDQIGGRVWNDLDGQRVQFKSDHRPRARYLYWKFAVALLRKAWQSAHRPNNLVAAELGEEYWGIGGPWIRRKYLLAFAEYLGHAVGWENLLEAAAEPEDDDNEPDPGGLVVAVEQIRKNHTQVGQGLVRRGRRRRRRRRRRLARGPDGRWIA</sequence>
<gene>
    <name evidence="3" type="ORF">JMJ35_004310</name>
</gene>
<reference evidence="3" key="1">
    <citation type="submission" date="2023-03" db="EMBL/GenBank/DDBJ databases">
        <title>Complete genome of Cladonia borealis.</title>
        <authorList>
            <person name="Park H."/>
        </authorList>
    </citation>
    <scope>NUCLEOTIDE SEQUENCE</scope>
    <source>
        <strain evidence="3">ANT050790</strain>
    </source>
</reference>
<comment type="caution">
    <text evidence="3">The sequence shown here is derived from an EMBL/GenBank/DDBJ whole genome shotgun (WGS) entry which is preliminary data.</text>
</comment>
<feature type="region of interest" description="Disordered" evidence="1">
    <location>
        <begin position="444"/>
        <end position="467"/>
    </location>
</feature>